<keyword evidence="3" id="KW-1185">Reference proteome</keyword>
<keyword evidence="1" id="KW-0812">Transmembrane</keyword>
<accession>A0A3N4M9J5</accession>
<dbReference type="AlphaFoldDB" id="A0A3N4M9J5"/>
<sequence length="94" mass="10523">MSEFTAITLIMSMSVLVLGGLAFFLVSTSQGRVKRKKNKKGRRELQGPSANVEGCGHMSIFLFFGTHCVRRYWEPPVVQGATCLWCRQEGNDLL</sequence>
<keyword evidence="1" id="KW-1133">Transmembrane helix</keyword>
<protein>
    <submittedName>
        <fullName evidence="2">Uncharacterized protein</fullName>
    </submittedName>
</protein>
<evidence type="ECO:0000256" key="1">
    <source>
        <dbReference type="SAM" id="Phobius"/>
    </source>
</evidence>
<feature type="transmembrane region" description="Helical" evidence="1">
    <location>
        <begin position="6"/>
        <end position="26"/>
    </location>
</feature>
<dbReference type="Proteomes" id="UP000267821">
    <property type="component" value="Unassembled WGS sequence"/>
</dbReference>
<gene>
    <name evidence="2" type="ORF">L211DRAFT_677083</name>
</gene>
<dbReference type="InParanoid" id="A0A3N4M9J5"/>
<organism evidence="2 3">
    <name type="scientific">Terfezia boudieri ATCC MYA-4762</name>
    <dbReference type="NCBI Taxonomy" id="1051890"/>
    <lineage>
        <taxon>Eukaryota</taxon>
        <taxon>Fungi</taxon>
        <taxon>Dikarya</taxon>
        <taxon>Ascomycota</taxon>
        <taxon>Pezizomycotina</taxon>
        <taxon>Pezizomycetes</taxon>
        <taxon>Pezizales</taxon>
        <taxon>Pezizaceae</taxon>
        <taxon>Terfezia</taxon>
    </lineage>
</organism>
<keyword evidence="1" id="KW-0472">Membrane</keyword>
<name>A0A3N4M9J5_9PEZI</name>
<dbReference type="EMBL" id="ML121534">
    <property type="protein sequence ID" value="RPB26455.1"/>
    <property type="molecule type" value="Genomic_DNA"/>
</dbReference>
<reference evidence="2 3" key="1">
    <citation type="journal article" date="2018" name="Nat. Ecol. Evol.">
        <title>Pezizomycetes genomes reveal the molecular basis of ectomycorrhizal truffle lifestyle.</title>
        <authorList>
            <person name="Murat C."/>
            <person name="Payen T."/>
            <person name="Noel B."/>
            <person name="Kuo A."/>
            <person name="Morin E."/>
            <person name="Chen J."/>
            <person name="Kohler A."/>
            <person name="Krizsan K."/>
            <person name="Balestrini R."/>
            <person name="Da Silva C."/>
            <person name="Montanini B."/>
            <person name="Hainaut M."/>
            <person name="Levati E."/>
            <person name="Barry K.W."/>
            <person name="Belfiori B."/>
            <person name="Cichocki N."/>
            <person name="Clum A."/>
            <person name="Dockter R.B."/>
            <person name="Fauchery L."/>
            <person name="Guy J."/>
            <person name="Iotti M."/>
            <person name="Le Tacon F."/>
            <person name="Lindquist E.A."/>
            <person name="Lipzen A."/>
            <person name="Malagnac F."/>
            <person name="Mello A."/>
            <person name="Molinier V."/>
            <person name="Miyauchi S."/>
            <person name="Poulain J."/>
            <person name="Riccioni C."/>
            <person name="Rubini A."/>
            <person name="Sitrit Y."/>
            <person name="Splivallo R."/>
            <person name="Traeger S."/>
            <person name="Wang M."/>
            <person name="Zifcakova L."/>
            <person name="Wipf D."/>
            <person name="Zambonelli A."/>
            <person name="Paolocci F."/>
            <person name="Nowrousian M."/>
            <person name="Ottonello S."/>
            <person name="Baldrian P."/>
            <person name="Spatafora J.W."/>
            <person name="Henrissat B."/>
            <person name="Nagy L.G."/>
            <person name="Aury J.M."/>
            <person name="Wincker P."/>
            <person name="Grigoriev I.V."/>
            <person name="Bonfante P."/>
            <person name="Martin F.M."/>
        </authorList>
    </citation>
    <scope>NUCLEOTIDE SEQUENCE [LARGE SCALE GENOMIC DNA]</scope>
    <source>
        <strain evidence="2 3">ATCC MYA-4762</strain>
    </source>
</reference>
<evidence type="ECO:0000313" key="2">
    <source>
        <dbReference type="EMBL" id="RPB26455.1"/>
    </source>
</evidence>
<proteinExistence type="predicted"/>
<evidence type="ECO:0000313" key="3">
    <source>
        <dbReference type="Proteomes" id="UP000267821"/>
    </source>
</evidence>